<feature type="region of interest" description="Disordered" evidence="1">
    <location>
        <begin position="17"/>
        <end position="64"/>
    </location>
</feature>
<organism evidence="2 3">
    <name type="scientific">Kribbella yunnanensis</name>
    <dbReference type="NCBI Taxonomy" id="190194"/>
    <lineage>
        <taxon>Bacteria</taxon>
        <taxon>Bacillati</taxon>
        <taxon>Actinomycetota</taxon>
        <taxon>Actinomycetes</taxon>
        <taxon>Propionibacteriales</taxon>
        <taxon>Kribbellaceae</taxon>
        <taxon>Kribbella</taxon>
    </lineage>
</organism>
<name>A0ABN2HBB0_9ACTN</name>
<dbReference type="EMBL" id="BAAANF010000010">
    <property type="protein sequence ID" value="GAA1684992.1"/>
    <property type="molecule type" value="Genomic_DNA"/>
</dbReference>
<feature type="compositionally biased region" description="Low complexity" evidence="1">
    <location>
        <begin position="31"/>
        <end position="50"/>
    </location>
</feature>
<proteinExistence type="predicted"/>
<reference evidence="2 3" key="1">
    <citation type="journal article" date="2019" name="Int. J. Syst. Evol. Microbiol.">
        <title>The Global Catalogue of Microorganisms (GCM) 10K type strain sequencing project: providing services to taxonomists for standard genome sequencing and annotation.</title>
        <authorList>
            <consortium name="The Broad Institute Genomics Platform"/>
            <consortium name="The Broad Institute Genome Sequencing Center for Infectious Disease"/>
            <person name="Wu L."/>
            <person name="Ma J."/>
        </authorList>
    </citation>
    <scope>NUCLEOTIDE SEQUENCE [LARGE SCALE GENOMIC DNA]</scope>
    <source>
        <strain evidence="2 3">JCM 14307</strain>
    </source>
</reference>
<evidence type="ECO:0000313" key="2">
    <source>
        <dbReference type="EMBL" id="GAA1684992.1"/>
    </source>
</evidence>
<keyword evidence="3" id="KW-1185">Reference proteome</keyword>
<evidence type="ECO:0000256" key="1">
    <source>
        <dbReference type="SAM" id="MobiDB-lite"/>
    </source>
</evidence>
<sequence>MFSCAILSAKDIAASNFSTRADPLDPGRGRPSSPHPAAAKAPAPAPATKPLRLIMLGSPWRSTG</sequence>
<gene>
    <name evidence="2" type="ORF">GCM10009745_31830</name>
</gene>
<evidence type="ECO:0000313" key="3">
    <source>
        <dbReference type="Proteomes" id="UP001500280"/>
    </source>
</evidence>
<protein>
    <submittedName>
        <fullName evidence="2">Uncharacterized protein</fullName>
    </submittedName>
</protein>
<comment type="caution">
    <text evidence="2">The sequence shown here is derived from an EMBL/GenBank/DDBJ whole genome shotgun (WGS) entry which is preliminary data.</text>
</comment>
<accession>A0ABN2HBB0</accession>
<dbReference type="Proteomes" id="UP001500280">
    <property type="component" value="Unassembled WGS sequence"/>
</dbReference>